<name>A0A1J1ILM1_9DIPT</name>
<gene>
    <name evidence="10" type="ORF">CLUMA_CG014461</name>
</gene>
<feature type="domain" description="LITAF" evidence="9">
    <location>
        <begin position="25"/>
        <end position="109"/>
    </location>
</feature>
<dbReference type="Proteomes" id="UP000183832">
    <property type="component" value="Unassembled WGS sequence"/>
</dbReference>
<protein>
    <submittedName>
        <fullName evidence="10">CLUMA_CG014461, isoform A</fullName>
    </submittedName>
</protein>
<keyword evidence="11" id="KW-1185">Reference proteome</keyword>
<dbReference type="AlphaFoldDB" id="A0A1J1ILM1"/>
<proteinExistence type="inferred from homology"/>
<dbReference type="STRING" id="568069.A0A1J1ILM1"/>
<evidence type="ECO:0000256" key="2">
    <source>
        <dbReference type="ARBA" id="ARBA00004481"/>
    </source>
</evidence>
<reference evidence="10 11" key="1">
    <citation type="submission" date="2015-04" db="EMBL/GenBank/DDBJ databases">
        <authorList>
            <person name="Syromyatnikov M.Y."/>
            <person name="Popov V.N."/>
        </authorList>
    </citation>
    <scope>NUCLEOTIDE SEQUENCE [LARGE SCALE GENOMIC DNA]</scope>
</reference>
<sequence>MNNFMNPQKSQKREAVDKRGWNFVESALIARHAPEVGPSPINIKCPSCLKQISSRIETETYSKTHFCAAALIMTIVCCPMIWLPYAVDTWKKKHHYCPRCEMYLGTYMG</sequence>
<dbReference type="GO" id="GO:0031902">
    <property type="term" value="C:late endosome membrane"/>
    <property type="evidence" value="ECO:0007669"/>
    <property type="project" value="UniProtKB-SubCell"/>
</dbReference>
<keyword evidence="6" id="KW-0862">Zinc</keyword>
<dbReference type="PROSITE" id="PS51837">
    <property type="entry name" value="LITAF"/>
    <property type="match status" value="1"/>
</dbReference>
<evidence type="ECO:0000256" key="1">
    <source>
        <dbReference type="ARBA" id="ARBA00004414"/>
    </source>
</evidence>
<comment type="similarity">
    <text evidence="4">Belongs to the CDIP1/LITAF family.</text>
</comment>
<dbReference type="SMART" id="SM00714">
    <property type="entry name" value="LITAF"/>
    <property type="match status" value="1"/>
</dbReference>
<keyword evidence="8" id="KW-1133">Transmembrane helix</keyword>
<dbReference type="InterPro" id="IPR006629">
    <property type="entry name" value="LITAF"/>
</dbReference>
<evidence type="ECO:0000313" key="10">
    <source>
        <dbReference type="EMBL" id="CRL01123.1"/>
    </source>
</evidence>
<dbReference type="GO" id="GO:0008270">
    <property type="term" value="F:zinc ion binding"/>
    <property type="evidence" value="ECO:0007669"/>
    <property type="project" value="TreeGrafter"/>
</dbReference>
<dbReference type="PANTHER" id="PTHR23292:SF14">
    <property type="entry name" value="FI16615P1-RELATED"/>
    <property type="match status" value="1"/>
</dbReference>
<accession>A0A1J1ILM1</accession>
<keyword evidence="8" id="KW-0812">Transmembrane</keyword>
<dbReference type="EMBL" id="CVRI01000055">
    <property type="protein sequence ID" value="CRL01123.1"/>
    <property type="molecule type" value="Genomic_DNA"/>
</dbReference>
<evidence type="ECO:0000256" key="7">
    <source>
        <dbReference type="ARBA" id="ARBA00023136"/>
    </source>
</evidence>
<keyword evidence="5" id="KW-0479">Metal-binding</keyword>
<evidence type="ECO:0000256" key="5">
    <source>
        <dbReference type="ARBA" id="ARBA00022723"/>
    </source>
</evidence>
<evidence type="ECO:0000259" key="9">
    <source>
        <dbReference type="PROSITE" id="PS51837"/>
    </source>
</evidence>
<evidence type="ECO:0000256" key="4">
    <source>
        <dbReference type="ARBA" id="ARBA00005975"/>
    </source>
</evidence>
<evidence type="ECO:0000256" key="8">
    <source>
        <dbReference type="SAM" id="Phobius"/>
    </source>
</evidence>
<dbReference type="OrthoDB" id="5599753at2759"/>
<organism evidence="10 11">
    <name type="scientific">Clunio marinus</name>
    <dbReference type="NCBI Taxonomy" id="568069"/>
    <lineage>
        <taxon>Eukaryota</taxon>
        <taxon>Metazoa</taxon>
        <taxon>Ecdysozoa</taxon>
        <taxon>Arthropoda</taxon>
        <taxon>Hexapoda</taxon>
        <taxon>Insecta</taxon>
        <taxon>Pterygota</taxon>
        <taxon>Neoptera</taxon>
        <taxon>Endopterygota</taxon>
        <taxon>Diptera</taxon>
        <taxon>Nematocera</taxon>
        <taxon>Chironomoidea</taxon>
        <taxon>Chironomidae</taxon>
        <taxon>Clunio</taxon>
    </lineage>
</organism>
<comment type="subcellular location">
    <subcellularLocation>
        <location evidence="2">Endosome membrane</location>
        <topology evidence="2">Peripheral membrane protein</topology>
    </subcellularLocation>
    <subcellularLocation>
        <location evidence="1">Late endosome membrane</location>
    </subcellularLocation>
    <subcellularLocation>
        <location evidence="3">Lysosome membrane</location>
        <topology evidence="3">Peripheral membrane protein</topology>
        <orientation evidence="3">Cytoplasmic side</orientation>
    </subcellularLocation>
</comment>
<dbReference type="PANTHER" id="PTHR23292">
    <property type="entry name" value="LIPOPOLYSACCHARIDE-INDUCED TUMOR NECROSIS FACTOR-ALPHA FACTOR"/>
    <property type="match status" value="1"/>
</dbReference>
<dbReference type="Pfam" id="PF10601">
    <property type="entry name" value="zf-LITAF-like"/>
    <property type="match status" value="1"/>
</dbReference>
<evidence type="ECO:0000313" key="11">
    <source>
        <dbReference type="Proteomes" id="UP000183832"/>
    </source>
</evidence>
<evidence type="ECO:0000256" key="3">
    <source>
        <dbReference type="ARBA" id="ARBA00004630"/>
    </source>
</evidence>
<dbReference type="GO" id="GO:0005765">
    <property type="term" value="C:lysosomal membrane"/>
    <property type="evidence" value="ECO:0007669"/>
    <property type="project" value="UniProtKB-SubCell"/>
</dbReference>
<feature type="transmembrane region" description="Helical" evidence="8">
    <location>
        <begin position="65"/>
        <end position="85"/>
    </location>
</feature>
<dbReference type="InterPro" id="IPR037519">
    <property type="entry name" value="LITAF_fam"/>
</dbReference>
<keyword evidence="7 8" id="KW-0472">Membrane</keyword>
<evidence type="ECO:0000256" key="6">
    <source>
        <dbReference type="ARBA" id="ARBA00022833"/>
    </source>
</evidence>